<accession>A0A9E7FM21</accession>
<gene>
    <name evidence="1" type="ORF">MUK42_28597</name>
</gene>
<organism evidence="1 2">
    <name type="scientific">Musa troglodytarum</name>
    <name type="common">fe'i banana</name>
    <dbReference type="NCBI Taxonomy" id="320322"/>
    <lineage>
        <taxon>Eukaryota</taxon>
        <taxon>Viridiplantae</taxon>
        <taxon>Streptophyta</taxon>
        <taxon>Embryophyta</taxon>
        <taxon>Tracheophyta</taxon>
        <taxon>Spermatophyta</taxon>
        <taxon>Magnoliopsida</taxon>
        <taxon>Liliopsida</taxon>
        <taxon>Zingiberales</taxon>
        <taxon>Musaceae</taxon>
        <taxon>Musa</taxon>
    </lineage>
</organism>
<keyword evidence="2" id="KW-1185">Reference proteome</keyword>
<dbReference type="EMBL" id="CP097506">
    <property type="protein sequence ID" value="URD96393.1"/>
    <property type="molecule type" value="Genomic_DNA"/>
</dbReference>
<dbReference type="AlphaFoldDB" id="A0A9E7FM21"/>
<sequence length="172" mass="19148">MVDLEIAVVEECLRSIGKSLLCTLDESGLGNGGEERERSKREGIGNEIQKQRSNVTQISNHFVVKNIAVSRYSDEDSPKWKPNNCHTLKPPELFSFEYLNSNMTSSSFSLLAWNQSFCSDIPPPCEEAAAGLQRVRRLTHVALFVSHLPPSSSGSKLPRSSLCVDFLTLRHV</sequence>
<protein>
    <submittedName>
        <fullName evidence="1">Uncharacterized protein</fullName>
    </submittedName>
</protein>
<dbReference type="Proteomes" id="UP001055439">
    <property type="component" value="Chromosome 4"/>
</dbReference>
<proteinExistence type="predicted"/>
<reference evidence="1" key="1">
    <citation type="submission" date="2022-05" db="EMBL/GenBank/DDBJ databases">
        <title>The Musa troglodytarum L. genome provides insights into the mechanism of non-climacteric behaviour and enrichment of carotenoids.</title>
        <authorList>
            <person name="Wang J."/>
        </authorList>
    </citation>
    <scope>NUCLEOTIDE SEQUENCE</scope>
    <source>
        <tissue evidence="1">Leaf</tissue>
    </source>
</reference>
<evidence type="ECO:0000313" key="2">
    <source>
        <dbReference type="Proteomes" id="UP001055439"/>
    </source>
</evidence>
<evidence type="ECO:0000313" key="1">
    <source>
        <dbReference type="EMBL" id="URD96393.1"/>
    </source>
</evidence>
<name>A0A9E7FM21_9LILI</name>